<feature type="non-terminal residue" evidence="2">
    <location>
        <position position="50"/>
    </location>
</feature>
<reference evidence="2" key="1">
    <citation type="submission" date="2023-06" db="EMBL/GenBank/DDBJ databases">
        <title>Genome sequence of Nocardioides sp. SOB44.</title>
        <authorList>
            <person name="Zhang G."/>
        </authorList>
    </citation>
    <scope>NUCLEOTIDE SEQUENCE</scope>
    <source>
        <strain evidence="2">SOB44</strain>
    </source>
</reference>
<gene>
    <name evidence="1" type="ORF">QWJ41_08125</name>
    <name evidence="2" type="ORF">QWJ41_21430</name>
</gene>
<comment type="caution">
    <text evidence="2">The sequence shown here is derived from an EMBL/GenBank/DDBJ whole genome shotgun (WGS) entry which is preliminary data.</text>
</comment>
<dbReference type="EMBL" id="JAULSC010000383">
    <property type="protein sequence ID" value="MDO3398286.1"/>
    <property type="molecule type" value="Genomic_DNA"/>
</dbReference>
<protein>
    <submittedName>
        <fullName evidence="2">IS256 family transposase</fullName>
    </submittedName>
</protein>
<proteinExistence type="predicted"/>
<evidence type="ECO:0000313" key="1">
    <source>
        <dbReference type="EMBL" id="MDO3395677.1"/>
    </source>
</evidence>
<evidence type="ECO:0000313" key="3">
    <source>
        <dbReference type="Proteomes" id="UP001168363"/>
    </source>
</evidence>
<organism evidence="2 3">
    <name type="scientific">Nocardioides cremeus</name>
    <dbReference type="NCBI Taxonomy" id="3058044"/>
    <lineage>
        <taxon>Bacteria</taxon>
        <taxon>Bacillati</taxon>
        <taxon>Actinomycetota</taxon>
        <taxon>Actinomycetes</taxon>
        <taxon>Propionibacteriales</taxon>
        <taxon>Nocardioidaceae</taxon>
        <taxon>Nocardioides</taxon>
    </lineage>
</organism>
<accession>A0ABT8TWF3</accession>
<evidence type="ECO:0000313" key="2">
    <source>
        <dbReference type="EMBL" id="MDO3398286.1"/>
    </source>
</evidence>
<dbReference type="Proteomes" id="UP001168363">
    <property type="component" value="Unassembled WGS sequence"/>
</dbReference>
<name>A0ABT8TWF3_9ACTN</name>
<dbReference type="EMBL" id="JAULSC010000005">
    <property type="protein sequence ID" value="MDO3395677.1"/>
    <property type="molecule type" value="Genomic_DNA"/>
</dbReference>
<keyword evidence="3" id="KW-1185">Reference proteome</keyword>
<sequence length="50" mass="5183">MTTTSSSERPSRAAARRAVRAEMPGYKAAAELAESGALDGLFAQIDAGEI</sequence>